<dbReference type="CDD" id="cd07153">
    <property type="entry name" value="Fur_like"/>
    <property type="match status" value="1"/>
</dbReference>
<keyword evidence="10" id="KW-0238">DNA-binding</keyword>
<sequence>MTVTAEPRTQEALERFERFLHRKDLRLTEARAAIVEAALARQGHYPIEELIHDLKQRGIRGSKATVYRTLPLLAEAGILQPAIVAGDSKSYETTFGRQHHDHLLCMTCRRVVEFEFEAFEILQKEVATRYGFRLEGHHHELVGTCPDCLAKEAARASAAPAPKTASGAA</sequence>
<name>A0ABM7WTC9_9BACT</name>
<evidence type="ECO:0000256" key="2">
    <source>
        <dbReference type="ARBA" id="ARBA00007957"/>
    </source>
</evidence>
<accession>A0ABM7WTC9</accession>
<keyword evidence="9" id="KW-0805">Transcription regulation</keyword>
<dbReference type="Gene3D" id="1.10.10.10">
    <property type="entry name" value="Winged helix-like DNA-binding domain superfamily/Winged helix DNA-binding domain"/>
    <property type="match status" value="1"/>
</dbReference>
<keyword evidence="11" id="KW-0804">Transcription</keyword>
<dbReference type="InterPro" id="IPR036388">
    <property type="entry name" value="WH-like_DNA-bd_sf"/>
</dbReference>
<dbReference type="RefSeq" id="WP_248360437.1">
    <property type="nucleotide sequence ID" value="NZ_AP025591.1"/>
</dbReference>
<evidence type="ECO:0000256" key="6">
    <source>
        <dbReference type="ARBA" id="ARBA00022491"/>
    </source>
</evidence>
<evidence type="ECO:0000256" key="11">
    <source>
        <dbReference type="ARBA" id="ARBA00023163"/>
    </source>
</evidence>
<dbReference type="Pfam" id="PF01475">
    <property type="entry name" value="FUR"/>
    <property type="match status" value="1"/>
</dbReference>
<evidence type="ECO:0000256" key="4">
    <source>
        <dbReference type="ARBA" id="ARBA00020910"/>
    </source>
</evidence>
<evidence type="ECO:0000313" key="12">
    <source>
        <dbReference type="EMBL" id="BDG02749.1"/>
    </source>
</evidence>
<dbReference type="InterPro" id="IPR036390">
    <property type="entry name" value="WH_DNA-bd_sf"/>
</dbReference>
<protein>
    <recommendedName>
        <fullName evidence="4">Ferric uptake regulation protein</fullName>
    </recommendedName>
</protein>
<evidence type="ECO:0000256" key="8">
    <source>
        <dbReference type="ARBA" id="ARBA00022833"/>
    </source>
</evidence>
<evidence type="ECO:0000256" key="7">
    <source>
        <dbReference type="ARBA" id="ARBA00022723"/>
    </source>
</evidence>
<comment type="subcellular location">
    <subcellularLocation>
        <location evidence="1">Cytoplasm</location>
    </subcellularLocation>
</comment>
<evidence type="ECO:0000256" key="9">
    <source>
        <dbReference type="ARBA" id="ARBA00023015"/>
    </source>
</evidence>
<keyword evidence="8" id="KW-0862">Zinc</keyword>
<keyword evidence="7" id="KW-0479">Metal-binding</keyword>
<evidence type="ECO:0000313" key="13">
    <source>
        <dbReference type="Proteomes" id="UP001162891"/>
    </source>
</evidence>
<reference evidence="13" key="1">
    <citation type="journal article" date="2022" name="Int. J. Syst. Evol. Microbiol.">
        <title>Anaeromyxobacter oryzae sp. nov., Anaeromyxobacter diazotrophicus sp. nov. and Anaeromyxobacter paludicola sp. nov., isolated from paddy soils.</title>
        <authorList>
            <person name="Itoh H."/>
            <person name="Xu Z."/>
            <person name="Mise K."/>
            <person name="Masuda Y."/>
            <person name="Ushijima N."/>
            <person name="Hayakawa C."/>
            <person name="Shiratori Y."/>
            <person name="Senoo K."/>
        </authorList>
    </citation>
    <scope>NUCLEOTIDE SEQUENCE [LARGE SCALE GENOMIC DNA]</scope>
    <source>
        <strain evidence="13">Red232</strain>
    </source>
</reference>
<proteinExistence type="inferred from homology"/>
<keyword evidence="13" id="KW-1185">Reference proteome</keyword>
<dbReference type="SUPFAM" id="SSF46785">
    <property type="entry name" value="Winged helix' DNA-binding domain"/>
    <property type="match status" value="1"/>
</dbReference>
<keyword evidence="6" id="KW-0678">Repressor</keyword>
<comment type="similarity">
    <text evidence="2">Belongs to the Fur family.</text>
</comment>
<dbReference type="InterPro" id="IPR002481">
    <property type="entry name" value="FUR"/>
</dbReference>
<evidence type="ECO:0000256" key="1">
    <source>
        <dbReference type="ARBA" id="ARBA00004496"/>
    </source>
</evidence>
<dbReference type="Proteomes" id="UP001162891">
    <property type="component" value="Chromosome"/>
</dbReference>
<dbReference type="Gene3D" id="3.30.1490.190">
    <property type="match status" value="1"/>
</dbReference>
<dbReference type="EMBL" id="AP025591">
    <property type="protein sequence ID" value="BDG02749.1"/>
    <property type="molecule type" value="Genomic_DNA"/>
</dbReference>
<evidence type="ECO:0000256" key="5">
    <source>
        <dbReference type="ARBA" id="ARBA00022490"/>
    </source>
</evidence>
<comment type="subunit">
    <text evidence="3">Homodimer.</text>
</comment>
<gene>
    <name evidence="12" type="primary">fur_1</name>
    <name evidence="12" type="ORF">AMOR_17450</name>
</gene>
<dbReference type="PANTHER" id="PTHR33202:SF2">
    <property type="entry name" value="FERRIC UPTAKE REGULATION PROTEIN"/>
    <property type="match status" value="1"/>
</dbReference>
<evidence type="ECO:0000256" key="3">
    <source>
        <dbReference type="ARBA" id="ARBA00011738"/>
    </source>
</evidence>
<keyword evidence="5" id="KW-0963">Cytoplasm</keyword>
<organism evidence="12 13">
    <name type="scientific">Anaeromyxobacter oryzae</name>
    <dbReference type="NCBI Taxonomy" id="2918170"/>
    <lineage>
        <taxon>Bacteria</taxon>
        <taxon>Pseudomonadati</taxon>
        <taxon>Myxococcota</taxon>
        <taxon>Myxococcia</taxon>
        <taxon>Myxococcales</taxon>
        <taxon>Cystobacterineae</taxon>
        <taxon>Anaeromyxobacteraceae</taxon>
        <taxon>Anaeromyxobacter</taxon>
    </lineage>
</organism>
<evidence type="ECO:0000256" key="10">
    <source>
        <dbReference type="ARBA" id="ARBA00023125"/>
    </source>
</evidence>
<dbReference type="InterPro" id="IPR043135">
    <property type="entry name" value="Fur_C"/>
</dbReference>
<dbReference type="PANTHER" id="PTHR33202">
    <property type="entry name" value="ZINC UPTAKE REGULATION PROTEIN"/>
    <property type="match status" value="1"/>
</dbReference>